<accession>A0AA37V561</accession>
<sequence length="87" mass="9583">MSGPLTYDLTEAAERIGGVSEKWLAARLRAGKLPGRKVGRQWRMTISDIESAVEMFRVVPQKVSAECEPGDVNSSGLTETSRRRFAS</sequence>
<dbReference type="Pfam" id="PF12728">
    <property type="entry name" value="HTH_17"/>
    <property type="match status" value="1"/>
</dbReference>
<dbReference type="EMBL" id="BRXE01000017">
    <property type="protein sequence ID" value="GLB82879.1"/>
    <property type="molecule type" value="Genomic_DNA"/>
</dbReference>
<feature type="domain" description="Helix-turn-helix" evidence="2">
    <location>
        <begin position="7"/>
        <end position="52"/>
    </location>
</feature>
<dbReference type="InterPro" id="IPR041657">
    <property type="entry name" value="HTH_17"/>
</dbReference>
<proteinExistence type="predicted"/>
<dbReference type="AlphaFoldDB" id="A0AA37V561"/>
<evidence type="ECO:0000256" key="1">
    <source>
        <dbReference type="SAM" id="MobiDB-lite"/>
    </source>
</evidence>
<reference evidence="3" key="1">
    <citation type="submission" date="2022-07" db="EMBL/GenBank/DDBJ databases">
        <title>Mycobacterium kiyosense sp. nov., scotochromogenic slow-glowing species isolated from respiratory specimens.</title>
        <authorList>
            <person name="Fukano H."/>
            <person name="Kazumi Y."/>
            <person name="Sakagami N."/>
            <person name="Ato M."/>
            <person name="Mitarai S."/>
            <person name="Hoshino Y."/>
        </authorList>
    </citation>
    <scope>NUCLEOTIDE SEQUENCE</scope>
    <source>
        <strain evidence="3">SRL2020-028</strain>
    </source>
</reference>
<gene>
    <name evidence="3" type="ORF">SRL2020028_21350</name>
</gene>
<protein>
    <recommendedName>
        <fullName evidence="2">Helix-turn-helix domain-containing protein</fullName>
    </recommendedName>
</protein>
<dbReference type="RefSeq" id="WP_264915980.1">
    <property type="nucleotide sequence ID" value="NZ_BRXE01000017.1"/>
</dbReference>
<evidence type="ECO:0000313" key="3">
    <source>
        <dbReference type="EMBL" id="GLB82879.1"/>
    </source>
</evidence>
<evidence type="ECO:0000259" key="2">
    <source>
        <dbReference type="Pfam" id="PF12728"/>
    </source>
</evidence>
<evidence type="ECO:0000313" key="4">
    <source>
        <dbReference type="Proteomes" id="UP001165663"/>
    </source>
</evidence>
<comment type="caution">
    <text evidence="3">The sequence shown here is derived from an EMBL/GenBank/DDBJ whole genome shotgun (WGS) entry which is preliminary data.</text>
</comment>
<name>A0AA37V561_9MYCO</name>
<dbReference type="Proteomes" id="UP001165663">
    <property type="component" value="Unassembled WGS sequence"/>
</dbReference>
<feature type="region of interest" description="Disordered" evidence="1">
    <location>
        <begin position="66"/>
        <end position="87"/>
    </location>
</feature>
<organism evidence="3 4">
    <name type="scientific">Mycobacterium kiyosense</name>
    <dbReference type="NCBI Taxonomy" id="2871094"/>
    <lineage>
        <taxon>Bacteria</taxon>
        <taxon>Bacillati</taxon>
        <taxon>Actinomycetota</taxon>
        <taxon>Actinomycetes</taxon>
        <taxon>Mycobacteriales</taxon>
        <taxon>Mycobacteriaceae</taxon>
        <taxon>Mycobacterium</taxon>
    </lineage>
</organism>